<evidence type="ECO:0000256" key="1">
    <source>
        <dbReference type="SAM" id="MobiDB-lite"/>
    </source>
</evidence>
<protein>
    <submittedName>
        <fullName evidence="2">Uncharacterized protein</fullName>
    </submittedName>
</protein>
<evidence type="ECO:0000313" key="3">
    <source>
        <dbReference type="Proteomes" id="UP000335636"/>
    </source>
</evidence>
<organism evidence="2 3">
    <name type="scientific">Marmota monax</name>
    <name type="common">Woodchuck</name>
    <dbReference type="NCBI Taxonomy" id="9995"/>
    <lineage>
        <taxon>Eukaryota</taxon>
        <taxon>Metazoa</taxon>
        <taxon>Chordata</taxon>
        <taxon>Craniata</taxon>
        <taxon>Vertebrata</taxon>
        <taxon>Euteleostomi</taxon>
        <taxon>Mammalia</taxon>
        <taxon>Eutheria</taxon>
        <taxon>Euarchontoglires</taxon>
        <taxon>Glires</taxon>
        <taxon>Rodentia</taxon>
        <taxon>Sciuromorpha</taxon>
        <taxon>Sciuridae</taxon>
        <taxon>Xerinae</taxon>
        <taxon>Marmotini</taxon>
        <taxon>Marmota</taxon>
    </lineage>
</organism>
<dbReference type="Proteomes" id="UP000335636">
    <property type="component" value="Unassembled WGS sequence"/>
</dbReference>
<sequence length="211" mass="21718">GGGSQAPIPRLGTALGVAQSPPAEECPFSLGWRSCHSPPDAGLEGEVSGTRSDQRRGPSCRGPRCRGRRHSPPVSVCWSSASKPTDGGRAARGRQRSAVPPQHGWRTTAQASMFPRLCGSGPGSGCEWAPTKPPTTAASVRRPGGGGEKREAAENAARYRTAGRAPAGGPMERGARASGKCSPTGVARVPASPRQLPSHVAESKSRKTLGS</sequence>
<evidence type="ECO:0000313" key="2">
    <source>
        <dbReference type="EMBL" id="VTJ65254.1"/>
    </source>
</evidence>
<accession>A0A5E4B6F4</accession>
<name>A0A5E4B6F4_MARMO</name>
<feature type="region of interest" description="Disordered" evidence="1">
    <location>
        <begin position="37"/>
        <end position="211"/>
    </location>
</feature>
<comment type="caution">
    <text evidence="2">The sequence shown here is derived from an EMBL/GenBank/DDBJ whole genome shotgun (WGS) entry which is preliminary data.</text>
</comment>
<dbReference type="AlphaFoldDB" id="A0A5E4B6F4"/>
<feature type="non-terminal residue" evidence="2">
    <location>
        <position position="1"/>
    </location>
</feature>
<keyword evidence="3" id="KW-1185">Reference proteome</keyword>
<reference evidence="2" key="1">
    <citation type="submission" date="2019-04" db="EMBL/GenBank/DDBJ databases">
        <authorList>
            <person name="Alioto T."/>
            <person name="Alioto T."/>
        </authorList>
    </citation>
    <scope>NUCLEOTIDE SEQUENCE [LARGE SCALE GENOMIC DNA]</scope>
</reference>
<proteinExistence type="predicted"/>
<gene>
    <name evidence="2" type="ORF">MONAX_5E042492</name>
</gene>
<dbReference type="EMBL" id="CABDUW010000300">
    <property type="protein sequence ID" value="VTJ65254.1"/>
    <property type="molecule type" value="Genomic_DNA"/>
</dbReference>
<feature type="region of interest" description="Disordered" evidence="1">
    <location>
        <begin position="1"/>
        <end position="23"/>
    </location>
</feature>